<organism evidence="1 2">
    <name type="scientific">Polychaeton citri CBS 116435</name>
    <dbReference type="NCBI Taxonomy" id="1314669"/>
    <lineage>
        <taxon>Eukaryota</taxon>
        <taxon>Fungi</taxon>
        <taxon>Dikarya</taxon>
        <taxon>Ascomycota</taxon>
        <taxon>Pezizomycotina</taxon>
        <taxon>Dothideomycetes</taxon>
        <taxon>Dothideomycetidae</taxon>
        <taxon>Capnodiales</taxon>
        <taxon>Capnodiaceae</taxon>
        <taxon>Polychaeton</taxon>
    </lineage>
</organism>
<evidence type="ECO:0000313" key="2">
    <source>
        <dbReference type="Proteomes" id="UP000799441"/>
    </source>
</evidence>
<gene>
    <name evidence="1" type="ORF">K431DRAFT_324094</name>
</gene>
<comment type="caution">
    <text evidence="1">The sequence shown here is derived from an EMBL/GenBank/DDBJ whole genome shotgun (WGS) entry which is preliminary data.</text>
</comment>
<dbReference type="Pfam" id="PF04724">
    <property type="entry name" value="Glyco_transf_17"/>
    <property type="match status" value="2"/>
</dbReference>
<dbReference type="InterPro" id="IPR006813">
    <property type="entry name" value="Glyco_trans_17"/>
</dbReference>
<dbReference type="OrthoDB" id="6474464at2759"/>
<dbReference type="GO" id="GO:0006044">
    <property type="term" value="P:N-acetylglucosamine metabolic process"/>
    <property type="evidence" value="ECO:0007669"/>
    <property type="project" value="TreeGrafter"/>
</dbReference>
<keyword evidence="2" id="KW-1185">Reference proteome</keyword>
<dbReference type="AlphaFoldDB" id="A0A9P4PW23"/>
<accession>A0A9P4PW23</accession>
<sequence>MLEKQATAFCAQKGMKPYRKNRKHGNYRKVYDMFLLAGELDWLEIRLHTLASYVDYFVIAESPKTFTGLDKPLHLRENWNRFTKFHTQIIYRIVPDPGASVGPRVWDHEDYMRNALFDQVFPALMGTEEAPRIGDALVVSDIDEVPRPDTMLTLRNCDFPRRLTLRSHFYYYSFQWKHVGDQWAHPQATTFHGLRDTIKPVNLRNGDGGHGLLPIWPLQREWEKAELADAGWHCSSCFATIKQMVSKMESFSHQSLNTAENRDPKNITERVRNGLDLFGRVGENYIRTDNNNDIPKYILDNREEFGYMLNRDGRNAGFLDANEFVELER</sequence>
<dbReference type="GO" id="GO:0016020">
    <property type="term" value="C:membrane"/>
    <property type="evidence" value="ECO:0007669"/>
    <property type="project" value="InterPro"/>
</dbReference>
<dbReference type="GO" id="GO:0003830">
    <property type="term" value="F:beta-1,4-mannosylglycoprotein 4-beta-N-acetylglucosaminyltransferase activity"/>
    <property type="evidence" value="ECO:0007669"/>
    <property type="project" value="InterPro"/>
</dbReference>
<dbReference type="PANTHER" id="PTHR12224:SF0">
    <property type="entry name" value="BETA-1,4-MANNOSYL-GLYCOPROTEIN 4-BETA-N-ACETYLGLUCOSAMINYLTRANSFERASE"/>
    <property type="match status" value="1"/>
</dbReference>
<protein>
    <submittedName>
        <fullName evidence="1">Glycosyltransferase family 17 protein</fullName>
    </submittedName>
</protein>
<dbReference type="EMBL" id="MU003906">
    <property type="protein sequence ID" value="KAF2716012.1"/>
    <property type="molecule type" value="Genomic_DNA"/>
</dbReference>
<proteinExistence type="predicted"/>
<dbReference type="PANTHER" id="PTHR12224">
    <property type="entry name" value="BETA-1,4-MANNOSYL-GLYCOPROTEIN BETA-1,4-N-ACETYLGLUCOSAMINYL-TRANSFERASE"/>
    <property type="match status" value="1"/>
</dbReference>
<evidence type="ECO:0000313" key="1">
    <source>
        <dbReference type="EMBL" id="KAF2716012.1"/>
    </source>
</evidence>
<dbReference type="Proteomes" id="UP000799441">
    <property type="component" value="Unassembled WGS sequence"/>
</dbReference>
<name>A0A9P4PW23_9PEZI</name>
<reference evidence="1" key="1">
    <citation type="journal article" date="2020" name="Stud. Mycol.">
        <title>101 Dothideomycetes genomes: a test case for predicting lifestyles and emergence of pathogens.</title>
        <authorList>
            <person name="Haridas S."/>
            <person name="Albert R."/>
            <person name="Binder M."/>
            <person name="Bloem J."/>
            <person name="Labutti K."/>
            <person name="Salamov A."/>
            <person name="Andreopoulos B."/>
            <person name="Baker S."/>
            <person name="Barry K."/>
            <person name="Bills G."/>
            <person name="Bluhm B."/>
            <person name="Cannon C."/>
            <person name="Castanera R."/>
            <person name="Culley D."/>
            <person name="Daum C."/>
            <person name="Ezra D."/>
            <person name="Gonzalez J."/>
            <person name="Henrissat B."/>
            <person name="Kuo A."/>
            <person name="Liang C."/>
            <person name="Lipzen A."/>
            <person name="Lutzoni F."/>
            <person name="Magnuson J."/>
            <person name="Mondo S."/>
            <person name="Nolan M."/>
            <person name="Ohm R."/>
            <person name="Pangilinan J."/>
            <person name="Park H.-J."/>
            <person name="Ramirez L."/>
            <person name="Alfaro M."/>
            <person name="Sun H."/>
            <person name="Tritt A."/>
            <person name="Yoshinaga Y."/>
            <person name="Zwiers L.-H."/>
            <person name="Turgeon B."/>
            <person name="Goodwin S."/>
            <person name="Spatafora J."/>
            <person name="Crous P."/>
            <person name="Grigoriev I."/>
        </authorList>
    </citation>
    <scope>NUCLEOTIDE SEQUENCE</scope>
    <source>
        <strain evidence="1">CBS 116435</strain>
    </source>
</reference>